<dbReference type="PROSITE" id="PS51257">
    <property type="entry name" value="PROKAR_LIPOPROTEIN"/>
    <property type="match status" value="1"/>
</dbReference>
<feature type="signal peptide" evidence="1">
    <location>
        <begin position="1"/>
        <end position="23"/>
    </location>
</feature>
<proteinExistence type="predicted"/>
<name>M5S4J2_9BACT</name>
<organism evidence="2 3">
    <name type="scientific">Rhodopirellula maiorica SM1</name>
    <dbReference type="NCBI Taxonomy" id="1265738"/>
    <lineage>
        <taxon>Bacteria</taxon>
        <taxon>Pseudomonadati</taxon>
        <taxon>Planctomycetota</taxon>
        <taxon>Planctomycetia</taxon>
        <taxon>Pirellulales</taxon>
        <taxon>Pirellulaceae</taxon>
        <taxon>Novipirellula</taxon>
    </lineage>
</organism>
<reference evidence="2 3" key="1">
    <citation type="journal article" date="2013" name="Mar. Genomics">
        <title>Expression of sulfatases in Rhodopirellula baltica and the diversity of sulfatases in the genus Rhodopirellula.</title>
        <authorList>
            <person name="Wegner C.E."/>
            <person name="Richter-Heitmann T."/>
            <person name="Klindworth A."/>
            <person name="Klockow C."/>
            <person name="Richter M."/>
            <person name="Achstetter T."/>
            <person name="Glockner F.O."/>
            <person name="Harder J."/>
        </authorList>
    </citation>
    <scope>NUCLEOTIDE SEQUENCE [LARGE SCALE GENOMIC DNA]</scope>
    <source>
        <strain evidence="2 3">SM1</strain>
    </source>
</reference>
<dbReference type="RefSeq" id="WP_008694449.1">
    <property type="nucleotide sequence ID" value="NZ_ANOG01000279.1"/>
</dbReference>
<evidence type="ECO:0000256" key="1">
    <source>
        <dbReference type="SAM" id="SignalP"/>
    </source>
</evidence>
<evidence type="ECO:0000313" key="2">
    <source>
        <dbReference type="EMBL" id="EMI21109.1"/>
    </source>
</evidence>
<keyword evidence="1" id="KW-0732">Signal</keyword>
<keyword evidence="3" id="KW-1185">Reference proteome</keyword>
<accession>M5S4J2</accession>
<feature type="chain" id="PRO_5004071110" evidence="1">
    <location>
        <begin position="24"/>
        <end position="63"/>
    </location>
</feature>
<gene>
    <name evidence="2" type="ORF">RMSM_01965</name>
</gene>
<dbReference type="Proteomes" id="UP000011991">
    <property type="component" value="Unassembled WGS sequence"/>
</dbReference>
<comment type="caution">
    <text evidence="2">The sequence shown here is derived from an EMBL/GenBank/DDBJ whole genome shotgun (WGS) entry which is preliminary data.</text>
</comment>
<sequence length="63" mass="6853">MNKLFLRTTGFAFLALLMTSCLAGCGNSNSDAAVELSEDDPYLVESEEVLNYVPEDTSESFVP</sequence>
<dbReference type="PATRIC" id="fig|1265738.3.peg.1967"/>
<protein>
    <submittedName>
        <fullName evidence="2">Secreted protein</fullName>
    </submittedName>
</protein>
<dbReference type="EMBL" id="ANOG01000279">
    <property type="protein sequence ID" value="EMI21109.1"/>
    <property type="molecule type" value="Genomic_DNA"/>
</dbReference>
<dbReference type="OrthoDB" id="289422at2"/>
<evidence type="ECO:0000313" key="3">
    <source>
        <dbReference type="Proteomes" id="UP000011991"/>
    </source>
</evidence>
<dbReference type="AlphaFoldDB" id="M5S4J2"/>